<dbReference type="PANTHER" id="PTHR34075:SF5">
    <property type="entry name" value="BLR3430 PROTEIN"/>
    <property type="match status" value="1"/>
</dbReference>
<evidence type="ECO:0000259" key="1">
    <source>
        <dbReference type="Pfam" id="PF01796"/>
    </source>
</evidence>
<evidence type="ECO:0000313" key="2">
    <source>
        <dbReference type="EMBL" id="KKL73339.1"/>
    </source>
</evidence>
<comment type="caution">
    <text evidence="2">The sequence shown here is derived from an EMBL/GenBank/DDBJ whole genome shotgun (WGS) entry which is preliminary data.</text>
</comment>
<name>A0A0F9EH96_9ZZZZ</name>
<protein>
    <recommendedName>
        <fullName evidence="1">ChsH2 C-terminal OB-fold domain-containing protein</fullName>
    </recommendedName>
</protein>
<proteinExistence type="predicted"/>
<organism evidence="2">
    <name type="scientific">marine sediment metagenome</name>
    <dbReference type="NCBI Taxonomy" id="412755"/>
    <lineage>
        <taxon>unclassified sequences</taxon>
        <taxon>metagenomes</taxon>
        <taxon>ecological metagenomes</taxon>
    </lineage>
</organism>
<dbReference type="InterPro" id="IPR002878">
    <property type="entry name" value="ChsH2_C"/>
</dbReference>
<reference evidence="2" key="1">
    <citation type="journal article" date="2015" name="Nature">
        <title>Complex archaea that bridge the gap between prokaryotes and eukaryotes.</title>
        <authorList>
            <person name="Spang A."/>
            <person name="Saw J.H."/>
            <person name="Jorgensen S.L."/>
            <person name="Zaremba-Niedzwiedzka K."/>
            <person name="Martijn J."/>
            <person name="Lind A.E."/>
            <person name="van Eijk R."/>
            <person name="Schleper C."/>
            <person name="Guy L."/>
            <person name="Ettema T.J."/>
        </authorList>
    </citation>
    <scope>NUCLEOTIDE SEQUENCE</scope>
</reference>
<accession>A0A0F9EH96</accession>
<feature type="non-terminal residue" evidence="2">
    <location>
        <position position="1"/>
    </location>
</feature>
<dbReference type="InterPro" id="IPR012340">
    <property type="entry name" value="NA-bd_OB-fold"/>
</dbReference>
<dbReference type="SUPFAM" id="SSF50249">
    <property type="entry name" value="Nucleic acid-binding proteins"/>
    <property type="match status" value="1"/>
</dbReference>
<feature type="domain" description="ChsH2 C-terminal OB-fold" evidence="1">
    <location>
        <begin position="175"/>
        <end position="237"/>
    </location>
</feature>
<dbReference type="Pfam" id="PF01796">
    <property type="entry name" value="OB_ChsH2_C"/>
    <property type="match status" value="1"/>
</dbReference>
<sequence>DIDIAAYYYNNPRTHGRISKAMKFNQGVAQNGLFFQLGDFGTSMSFLLLISALKDPSENAKVVLVGFGDGADGILLHIQDKSALIELSQNHMGLAGHQQSMKLLENYNVYIENKKLLEKDRYIRKSSAVTLWRDTPSVYKMYGLKCKNCGTVQYPTTSRSCVICRADDQLDLIKLALKGKIFTYTLDHLVGGTYMDTPVPRCVIDLDDGGRVLLNMTEIENPEKNVSIGMEVELTFRRLHEGGEFKNYYWKCRPVRGRL</sequence>
<dbReference type="PANTHER" id="PTHR34075">
    <property type="entry name" value="BLR3430 PROTEIN"/>
    <property type="match status" value="1"/>
</dbReference>
<dbReference type="EMBL" id="LAZR01024990">
    <property type="protein sequence ID" value="KKL73339.1"/>
    <property type="molecule type" value="Genomic_DNA"/>
</dbReference>
<gene>
    <name evidence="2" type="ORF">LCGC14_2075920</name>
</gene>
<dbReference type="AlphaFoldDB" id="A0A0F9EH96"/>
<dbReference type="InterPro" id="IPR052513">
    <property type="entry name" value="Thioester_dehydratase-like"/>
</dbReference>